<dbReference type="PROSITE" id="PS50113">
    <property type="entry name" value="PAC"/>
    <property type="match status" value="1"/>
</dbReference>
<dbReference type="EMBL" id="JAAGMQ010000333">
    <property type="protein sequence ID" value="NEC33790.1"/>
    <property type="molecule type" value="Genomic_DNA"/>
</dbReference>
<dbReference type="RefSeq" id="WP_164273301.1">
    <property type="nucleotide sequence ID" value="NZ_JAAGMQ010000333.1"/>
</dbReference>
<dbReference type="InterPro" id="IPR000700">
    <property type="entry name" value="PAS-assoc_C"/>
</dbReference>
<accession>A0A6G3TAR8</accession>
<dbReference type="InterPro" id="IPR013655">
    <property type="entry name" value="PAS_fold_3"/>
</dbReference>
<name>A0A6G3TAR8_9ACTN</name>
<dbReference type="InterPro" id="IPR003018">
    <property type="entry name" value="GAF"/>
</dbReference>
<dbReference type="InterPro" id="IPR000014">
    <property type="entry name" value="PAS"/>
</dbReference>
<dbReference type="Pfam" id="PF13185">
    <property type="entry name" value="GAF_2"/>
    <property type="match status" value="1"/>
</dbReference>
<dbReference type="Gene3D" id="3.30.450.20">
    <property type="entry name" value="PAS domain"/>
    <property type="match status" value="1"/>
</dbReference>
<dbReference type="CDD" id="cd00130">
    <property type="entry name" value="PAS"/>
    <property type="match status" value="1"/>
</dbReference>
<dbReference type="AlphaFoldDB" id="A0A6G3TAR8"/>
<dbReference type="SUPFAM" id="SSF55785">
    <property type="entry name" value="PYP-like sensor domain (PAS domain)"/>
    <property type="match status" value="1"/>
</dbReference>
<reference evidence="2 3" key="1">
    <citation type="submission" date="2020-01" db="EMBL/GenBank/DDBJ databases">
        <title>Insect and environment-associated Actinomycetes.</title>
        <authorList>
            <person name="Currrie C."/>
            <person name="Chevrette M."/>
            <person name="Carlson C."/>
            <person name="Stubbendieck R."/>
            <person name="Wendt-Pienkowski E."/>
        </authorList>
    </citation>
    <scope>NUCLEOTIDE SEQUENCE [LARGE SCALE GENOMIC DNA]</scope>
    <source>
        <strain evidence="2 3">SID7739</strain>
    </source>
</reference>
<sequence length="292" mass="30517">MPHKRCNGEVAGEDAAERGPRTLRAEGALNAIVAGPVPQDRLRGILEQALVFAGASFAALYTPGDDRELLCLVESAGVPRSLYGVRDSYPASGGSPVADAHRAGEAVWIGPEEFAGSAESRHVPSSGFSLAVLPVRGDGGGCFLALTERPDGFDADDRTCLEVIAEAMTCPAPAGTADRVEAGDLQPDAFTLAMDTGRAEVGDDILRLFGLAPGEFDGKVETLLGLTVPEDLPSLMSVTESDHMTIGERELEFRVLQPTGPPKWLRLSGRLLPGGDGRPALMVGTVADASTL</sequence>
<feature type="domain" description="PAC" evidence="1">
    <location>
        <begin position="249"/>
        <end position="292"/>
    </location>
</feature>
<comment type="caution">
    <text evidence="2">The sequence shown here is derived from an EMBL/GenBank/DDBJ whole genome shotgun (WGS) entry which is preliminary data.</text>
</comment>
<evidence type="ECO:0000259" key="1">
    <source>
        <dbReference type="PROSITE" id="PS50113"/>
    </source>
</evidence>
<proteinExistence type="predicted"/>
<dbReference type="Proteomes" id="UP000475666">
    <property type="component" value="Unassembled WGS sequence"/>
</dbReference>
<dbReference type="Pfam" id="PF08447">
    <property type="entry name" value="PAS_3"/>
    <property type="match status" value="1"/>
</dbReference>
<dbReference type="InterPro" id="IPR035965">
    <property type="entry name" value="PAS-like_dom_sf"/>
</dbReference>
<evidence type="ECO:0000313" key="2">
    <source>
        <dbReference type="EMBL" id="NEC33790.1"/>
    </source>
</evidence>
<organism evidence="2 3">
    <name type="scientific">Streptomyces rubrogriseus</name>
    <dbReference type="NCBI Taxonomy" id="194673"/>
    <lineage>
        <taxon>Bacteria</taxon>
        <taxon>Bacillati</taxon>
        <taxon>Actinomycetota</taxon>
        <taxon>Actinomycetes</taxon>
        <taxon>Kitasatosporales</taxon>
        <taxon>Streptomycetaceae</taxon>
        <taxon>Streptomyces</taxon>
        <taxon>Streptomyces violaceoruber group</taxon>
    </lineage>
</organism>
<evidence type="ECO:0000313" key="3">
    <source>
        <dbReference type="Proteomes" id="UP000475666"/>
    </source>
</evidence>
<feature type="non-terminal residue" evidence="2">
    <location>
        <position position="292"/>
    </location>
</feature>
<protein>
    <submittedName>
        <fullName evidence="2">PAS domain-containing protein</fullName>
    </submittedName>
</protein>
<gene>
    <name evidence="2" type="ORF">G3I66_11435</name>
</gene>
<dbReference type="SUPFAM" id="SSF55781">
    <property type="entry name" value="GAF domain-like"/>
    <property type="match status" value="1"/>
</dbReference>